<dbReference type="RefSeq" id="WP_322539065.1">
    <property type="nucleotide sequence ID" value="NZ_JAOBTW010000007.1"/>
</dbReference>
<reference evidence="3" key="1">
    <citation type="submission" date="2023-07" db="EMBL/GenBank/DDBJ databases">
        <title>Whole genome sequence analysis of rice epiphytic Sphingomonas sanguinis OsEp_Plm_15B2.</title>
        <authorList>
            <person name="Sahu K.P."/>
            <person name="Asharani P."/>
            <person name="Reddy B."/>
            <person name="Kumar A."/>
        </authorList>
    </citation>
    <scope>NUCLEOTIDE SEQUENCE [LARGE SCALE GENOMIC DNA]</scope>
    <source>
        <strain evidence="3">OsEp_Plm_15B2</strain>
    </source>
</reference>
<dbReference type="InterPro" id="IPR006626">
    <property type="entry name" value="PbH1"/>
</dbReference>
<evidence type="ECO:0000256" key="1">
    <source>
        <dbReference type="SAM" id="SignalP"/>
    </source>
</evidence>
<sequence>MTLRLTPIVLAGLLASTGLGAQQLPPAPVIPAPPASGVPNSHEAFSAISLPVPPAAVPVVLHVAPGGSDEGDGSAAHPLRSLERAQQAVRRINGQHDVTVMLADGTYPLAAPLRFTADDGGQGGHVVRWQAAAGAHPVLSGGMVVSGWTLADRTRDIWVATVPRGLDPRQFWVGGHMAQRAQVAIPRTAVAFTATGMTITDPAWRFLASLPDQSRIEVEQTGFFTDRRAVVERIEGDTIRMQQPGWRNNLIGYDTLARTLAGDRGRLFLVNSLAFLREGGQWFVDPAAGRLYYKPRAGEDMRRLTAVLPRLESLVSIAGSYDRPVTDLAFDGIAFRHTSWLGPSSAEGYASQQSGSYLAGLIPGFPEDPIRDCSWGCWAFETMRNRWRQQPAAVQVAAAVRVTFDHAEFSQLGQIGLGIGNNPEANASGIGYGAAGVEVRRSRFTDLAGGAIMVGGVTPDAHHPPRAEMGVRNVVLSDNRIETVSQDYKEQAAILVTYATGTVVTHNDVSDAPYDGIDIGWGWGVNDPGGSGAYRTRTRGYYDQPGNIVYDTPTILRDTVVLGNRVHKVKQWFADGGAIYHLSADPGALIAENYVYDVPGGIGLYLDEGSRYVTVRNNVIDGVGIWLNANTMDGYRPHRTTLDNAAIGNWYNGGRLNGSWDAYMDNRLIDNQKVEGSAWSAAARAVIDASGVRPEKAK</sequence>
<feature type="signal peptide" evidence="1">
    <location>
        <begin position="1"/>
        <end position="21"/>
    </location>
</feature>
<keyword evidence="3" id="KW-1185">Reference proteome</keyword>
<evidence type="ECO:0000313" key="2">
    <source>
        <dbReference type="EMBL" id="MDZ7281852.1"/>
    </source>
</evidence>
<dbReference type="InterPro" id="IPR012334">
    <property type="entry name" value="Pectin_lyas_fold"/>
</dbReference>
<dbReference type="PANTHER" id="PTHR36453:SF1">
    <property type="entry name" value="RIGHT HANDED BETA HELIX DOMAIN-CONTAINING PROTEIN"/>
    <property type="match status" value="1"/>
</dbReference>
<accession>A0ABU5LPK1</accession>
<gene>
    <name evidence="2" type="ORF">N4G62_07410</name>
</gene>
<name>A0ABU5LPK1_9SPHN</name>
<keyword evidence="1" id="KW-0732">Signal</keyword>
<dbReference type="SMART" id="SM00710">
    <property type="entry name" value="PbH1"/>
    <property type="match status" value="5"/>
</dbReference>
<feature type="chain" id="PRO_5047101985" evidence="1">
    <location>
        <begin position="22"/>
        <end position="698"/>
    </location>
</feature>
<proteinExistence type="predicted"/>
<dbReference type="InterPro" id="IPR011050">
    <property type="entry name" value="Pectin_lyase_fold/virulence"/>
</dbReference>
<organism evidence="2 3">
    <name type="scientific">Sphingomonas sanguinis</name>
    <dbReference type="NCBI Taxonomy" id="33051"/>
    <lineage>
        <taxon>Bacteria</taxon>
        <taxon>Pseudomonadati</taxon>
        <taxon>Pseudomonadota</taxon>
        <taxon>Alphaproteobacteria</taxon>
        <taxon>Sphingomonadales</taxon>
        <taxon>Sphingomonadaceae</taxon>
        <taxon>Sphingomonas</taxon>
    </lineage>
</organism>
<dbReference type="Proteomes" id="UP001292182">
    <property type="component" value="Unassembled WGS sequence"/>
</dbReference>
<evidence type="ECO:0000313" key="3">
    <source>
        <dbReference type="Proteomes" id="UP001292182"/>
    </source>
</evidence>
<dbReference type="Gene3D" id="2.160.20.10">
    <property type="entry name" value="Single-stranded right-handed beta-helix, Pectin lyase-like"/>
    <property type="match status" value="2"/>
</dbReference>
<comment type="caution">
    <text evidence="2">The sequence shown here is derived from an EMBL/GenBank/DDBJ whole genome shotgun (WGS) entry which is preliminary data.</text>
</comment>
<dbReference type="PANTHER" id="PTHR36453">
    <property type="entry name" value="SECRETED PROTEIN-RELATED"/>
    <property type="match status" value="1"/>
</dbReference>
<dbReference type="EMBL" id="JAOBTW010000007">
    <property type="protein sequence ID" value="MDZ7281852.1"/>
    <property type="molecule type" value="Genomic_DNA"/>
</dbReference>
<dbReference type="SUPFAM" id="SSF51126">
    <property type="entry name" value="Pectin lyase-like"/>
    <property type="match status" value="1"/>
</dbReference>
<protein>
    <submittedName>
        <fullName evidence="2">Right-handed parallel beta-helix repeat-containing protein</fullName>
    </submittedName>
</protein>